<protein>
    <recommendedName>
        <fullName evidence="1">Poly(A) RNA polymerase mitochondrial-like central palm domain-containing protein</fullName>
    </recommendedName>
</protein>
<reference evidence="2 3" key="1">
    <citation type="submission" date="2020-08" db="EMBL/GenBank/DDBJ databases">
        <title>Plant Genome Project.</title>
        <authorList>
            <person name="Zhang R.-G."/>
        </authorList>
    </citation>
    <scope>NUCLEOTIDE SEQUENCE [LARGE SCALE GENOMIC DNA]</scope>
    <source>
        <tissue evidence="2">Rhizome</tissue>
    </source>
</reference>
<dbReference type="PANTHER" id="PTHR12271:SF123">
    <property type="entry name" value="PROTEIN HESO1"/>
    <property type="match status" value="1"/>
</dbReference>
<gene>
    <name evidence="2" type="ORF">ZIOFF_054484</name>
</gene>
<dbReference type="GO" id="GO:0050265">
    <property type="term" value="F:RNA uridylyltransferase activity"/>
    <property type="evidence" value="ECO:0007669"/>
    <property type="project" value="TreeGrafter"/>
</dbReference>
<dbReference type="Pfam" id="PF22600">
    <property type="entry name" value="MTPAP-like_central"/>
    <property type="match status" value="1"/>
</dbReference>
<name>A0A8J5FKG3_ZINOF</name>
<comment type="caution">
    <text evidence="2">The sequence shown here is derived from an EMBL/GenBank/DDBJ whole genome shotgun (WGS) entry which is preliminary data.</text>
</comment>
<dbReference type="EMBL" id="JACMSC010000015">
    <property type="protein sequence ID" value="KAG6485917.1"/>
    <property type="molecule type" value="Genomic_DNA"/>
</dbReference>
<evidence type="ECO:0000259" key="1">
    <source>
        <dbReference type="Pfam" id="PF22600"/>
    </source>
</evidence>
<dbReference type="Proteomes" id="UP000734854">
    <property type="component" value="Unassembled WGS sequence"/>
</dbReference>
<dbReference type="InterPro" id="IPR054708">
    <property type="entry name" value="MTPAP-like_central"/>
</dbReference>
<evidence type="ECO:0000313" key="2">
    <source>
        <dbReference type="EMBL" id="KAG6485917.1"/>
    </source>
</evidence>
<organism evidence="2 3">
    <name type="scientific">Zingiber officinale</name>
    <name type="common">Ginger</name>
    <name type="synonym">Amomum zingiber</name>
    <dbReference type="NCBI Taxonomy" id="94328"/>
    <lineage>
        <taxon>Eukaryota</taxon>
        <taxon>Viridiplantae</taxon>
        <taxon>Streptophyta</taxon>
        <taxon>Embryophyta</taxon>
        <taxon>Tracheophyta</taxon>
        <taxon>Spermatophyta</taxon>
        <taxon>Magnoliopsida</taxon>
        <taxon>Liliopsida</taxon>
        <taxon>Zingiberales</taxon>
        <taxon>Zingiberaceae</taxon>
        <taxon>Zingiber</taxon>
    </lineage>
</organism>
<dbReference type="Gene3D" id="3.30.460.10">
    <property type="entry name" value="Beta Polymerase, domain 2"/>
    <property type="match status" value="1"/>
</dbReference>
<dbReference type="CDD" id="cd05402">
    <property type="entry name" value="NT_PAP_TUTase"/>
    <property type="match status" value="1"/>
</dbReference>
<dbReference type="Gene3D" id="1.10.1410.10">
    <property type="match status" value="1"/>
</dbReference>
<dbReference type="PANTHER" id="PTHR12271">
    <property type="entry name" value="POLY A POLYMERASE CID PAP -RELATED"/>
    <property type="match status" value="1"/>
</dbReference>
<accession>A0A8J5FKG3</accession>
<dbReference type="InterPro" id="IPR043519">
    <property type="entry name" value="NT_sf"/>
</dbReference>
<dbReference type="SUPFAM" id="SSF81301">
    <property type="entry name" value="Nucleotidyltransferase"/>
    <property type="match status" value="1"/>
</dbReference>
<dbReference type="GO" id="GO:0031123">
    <property type="term" value="P:RNA 3'-end processing"/>
    <property type="evidence" value="ECO:0007669"/>
    <property type="project" value="TreeGrafter"/>
</dbReference>
<keyword evidence="3" id="KW-1185">Reference proteome</keyword>
<proteinExistence type="predicted"/>
<dbReference type="AlphaFoldDB" id="A0A8J5FKG3"/>
<sequence length="377" mass="43264">MDSYGSSSTSNNRVRVLESCLRHILVEIKPSESDRVEWLNEINQLKDCLRGLVPFRGDVPLVKPFGSFVSNLYTKWGDIDVSVQIDDDDVKRICLWQIKLELQRTRTNAVVNGRITGQWLEGDWDDTIGLARSVEYIPNARVPLLKYVSRQHNISFDVCINNHLGVMKSNFLKWLSEIDDRFHDMVLVLKEWAKAQDINDPKSGSLSSYALCLLVIFHFQNPSCGWSRFSESHFEDVCSANIQRFTSSRLRNQSSLAQLLLSFFDKIEDPFERMENAARTIRWVELPKISNAFQNAHNKLSSGSVLSDRNSLLSLLTRPFLASKFREQQSSANYNTRSQYLDIGVIEQQFENAVRLIGCDLRPRLLLPVSDSHIVTF</sequence>
<evidence type="ECO:0000313" key="3">
    <source>
        <dbReference type="Proteomes" id="UP000734854"/>
    </source>
</evidence>
<dbReference type="SUPFAM" id="SSF81631">
    <property type="entry name" value="PAP/OAS1 substrate-binding domain"/>
    <property type="match status" value="1"/>
</dbReference>
<feature type="domain" description="Poly(A) RNA polymerase mitochondrial-like central palm" evidence="1">
    <location>
        <begin position="20"/>
        <end position="174"/>
    </location>
</feature>